<keyword evidence="2" id="KW-1185">Reference proteome</keyword>
<sequence>VSEQRTSKTPFQDELVKCSPSAPVTLRHTGELRSFQISECQLCNGDAHPLLC</sequence>
<organism evidence="1 2">
    <name type="scientific">Chaenocephalus aceratus</name>
    <name type="common">Blackfin icefish</name>
    <name type="synonym">Chaenichthys aceratus</name>
    <dbReference type="NCBI Taxonomy" id="36190"/>
    <lineage>
        <taxon>Eukaryota</taxon>
        <taxon>Metazoa</taxon>
        <taxon>Chordata</taxon>
        <taxon>Craniata</taxon>
        <taxon>Vertebrata</taxon>
        <taxon>Euteleostomi</taxon>
        <taxon>Actinopterygii</taxon>
        <taxon>Neopterygii</taxon>
        <taxon>Teleostei</taxon>
        <taxon>Neoteleostei</taxon>
        <taxon>Acanthomorphata</taxon>
        <taxon>Eupercaria</taxon>
        <taxon>Perciformes</taxon>
        <taxon>Notothenioidei</taxon>
        <taxon>Channichthyidae</taxon>
        <taxon>Chaenocephalus</taxon>
    </lineage>
</organism>
<proteinExistence type="predicted"/>
<evidence type="ECO:0000313" key="2">
    <source>
        <dbReference type="Proteomes" id="UP001057452"/>
    </source>
</evidence>
<reference evidence="1" key="1">
    <citation type="submission" date="2022-05" db="EMBL/GenBank/DDBJ databases">
        <title>Chromosome-level genome of Chaenocephalus aceratus.</title>
        <authorList>
            <person name="Park H."/>
        </authorList>
    </citation>
    <scope>NUCLEOTIDE SEQUENCE</scope>
    <source>
        <strain evidence="1">KU_202001</strain>
    </source>
</reference>
<protein>
    <submittedName>
        <fullName evidence="1">Uncharacterized protein</fullName>
    </submittedName>
</protein>
<name>A0ACB9X481_CHAAC</name>
<feature type="non-terminal residue" evidence="1">
    <location>
        <position position="52"/>
    </location>
</feature>
<accession>A0ACB9X481</accession>
<gene>
    <name evidence="1" type="ORF">KUCAC02_028987</name>
</gene>
<comment type="caution">
    <text evidence="1">The sequence shown here is derived from an EMBL/GenBank/DDBJ whole genome shotgun (WGS) entry which is preliminary data.</text>
</comment>
<dbReference type="Proteomes" id="UP001057452">
    <property type="component" value="Chromosome 9"/>
</dbReference>
<dbReference type="EMBL" id="CM043793">
    <property type="protein sequence ID" value="KAI4821035.1"/>
    <property type="molecule type" value="Genomic_DNA"/>
</dbReference>
<evidence type="ECO:0000313" key="1">
    <source>
        <dbReference type="EMBL" id="KAI4821035.1"/>
    </source>
</evidence>
<feature type="non-terminal residue" evidence="1">
    <location>
        <position position="1"/>
    </location>
</feature>